<evidence type="ECO:0000313" key="2">
    <source>
        <dbReference type="Proteomes" id="UP000177583"/>
    </source>
</evidence>
<name>A0A1F6GZH8_9PROT</name>
<proteinExistence type="predicted"/>
<sequence>MSSFVSEIKCSNPACGAWVKGCQEGIQYANLKYFVTCPSCGHTTTFSGQASLKFHGDLAGYVEVREVPKTEV</sequence>
<organism evidence="1 2">
    <name type="scientific">Candidatus Lambdaproteobacteria bacterium RIFOXYD2_FULL_56_26</name>
    <dbReference type="NCBI Taxonomy" id="1817773"/>
    <lineage>
        <taxon>Bacteria</taxon>
        <taxon>Pseudomonadati</taxon>
        <taxon>Pseudomonadota</taxon>
        <taxon>Candidatus Lambdaproteobacteria</taxon>
    </lineage>
</organism>
<dbReference type="AlphaFoldDB" id="A0A1F6GZH8"/>
<dbReference type="EMBL" id="MFNF01000015">
    <property type="protein sequence ID" value="OGH03548.1"/>
    <property type="molecule type" value="Genomic_DNA"/>
</dbReference>
<dbReference type="Proteomes" id="UP000177583">
    <property type="component" value="Unassembled WGS sequence"/>
</dbReference>
<reference evidence="1 2" key="1">
    <citation type="journal article" date="2016" name="Nat. Commun.">
        <title>Thousands of microbial genomes shed light on interconnected biogeochemical processes in an aquifer system.</title>
        <authorList>
            <person name="Anantharaman K."/>
            <person name="Brown C.T."/>
            <person name="Hug L.A."/>
            <person name="Sharon I."/>
            <person name="Castelle C.J."/>
            <person name="Probst A.J."/>
            <person name="Thomas B.C."/>
            <person name="Singh A."/>
            <person name="Wilkins M.J."/>
            <person name="Karaoz U."/>
            <person name="Brodie E.L."/>
            <person name="Williams K.H."/>
            <person name="Hubbard S.S."/>
            <person name="Banfield J.F."/>
        </authorList>
    </citation>
    <scope>NUCLEOTIDE SEQUENCE [LARGE SCALE GENOMIC DNA]</scope>
</reference>
<gene>
    <name evidence="1" type="ORF">A2557_01185</name>
</gene>
<comment type="caution">
    <text evidence="1">The sequence shown here is derived from an EMBL/GenBank/DDBJ whole genome shotgun (WGS) entry which is preliminary data.</text>
</comment>
<accession>A0A1F6GZH8</accession>
<protein>
    <submittedName>
        <fullName evidence="1">Uncharacterized protein</fullName>
    </submittedName>
</protein>
<evidence type="ECO:0000313" key="1">
    <source>
        <dbReference type="EMBL" id="OGH03548.1"/>
    </source>
</evidence>